<evidence type="ECO:0000313" key="2">
    <source>
        <dbReference type="Proteomes" id="UP000789525"/>
    </source>
</evidence>
<proteinExistence type="predicted"/>
<gene>
    <name evidence="1" type="ORF">ACOLOM_LOCUS14086</name>
</gene>
<dbReference type="Proteomes" id="UP000789525">
    <property type="component" value="Unassembled WGS sequence"/>
</dbReference>
<feature type="non-terminal residue" evidence="1">
    <location>
        <position position="1"/>
    </location>
</feature>
<dbReference type="EMBL" id="CAJVPT010068030">
    <property type="protein sequence ID" value="CAG8775886.1"/>
    <property type="molecule type" value="Genomic_DNA"/>
</dbReference>
<sequence length="41" mass="4428">ASRTLTIGSKTVMSIESLRWREAFRVGDELGSAFDAAVVVT</sequence>
<accession>A0ACA9R4S7</accession>
<evidence type="ECO:0000313" key="1">
    <source>
        <dbReference type="EMBL" id="CAG8775886.1"/>
    </source>
</evidence>
<feature type="non-terminal residue" evidence="1">
    <location>
        <position position="41"/>
    </location>
</feature>
<keyword evidence="2" id="KW-1185">Reference proteome</keyword>
<reference evidence="1" key="1">
    <citation type="submission" date="2021-06" db="EMBL/GenBank/DDBJ databases">
        <authorList>
            <person name="Kallberg Y."/>
            <person name="Tangrot J."/>
            <person name="Rosling A."/>
        </authorList>
    </citation>
    <scope>NUCLEOTIDE SEQUENCE</scope>
    <source>
        <strain evidence="1">CL356</strain>
    </source>
</reference>
<organism evidence="1 2">
    <name type="scientific">Acaulospora colombiana</name>
    <dbReference type="NCBI Taxonomy" id="27376"/>
    <lineage>
        <taxon>Eukaryota</taxon>
        <taxon>Fungi</taxon>
        <taxon>Fungi incertae sedis</taxon>
        <taxon>Mucoromycota</taxon>
        <taxon>Glomeromycotina</taxon>
        <taxon>Glomeromycetes</taxon>
        <taxon>Diversisporales</taxon>
        <taxon>Acaulosporaceae</taxon>
        <taxon>Acaulospora</taxon>
    </lineage>
</organism>
<name>A0ACA9R4S7_9GLOM</name>
<protein>
    <submittedName>
        <fullName evidence="1">663_t:CDS:1</fullName>
    </submittedName>
</protein>
<comment type="caution">
    <text evidence="1">The sequence shown here is derived from an EMBL/GenBank/DDBJ whole genome shotgun (WGS) entry which is preliminary data.</text>
</comment>